<reference evidence="3" key="1">
    <citation type="submission" date="2017-12" db="EMBL/GenBank/DDBJ databases">
        <title>High-resolution comparative analysis of great ape genomes.</title>
        <authorList>
            <person name="Pollen A."/>
            <person name="Hastie A."/>
            <person name="Hormozdiari F."/>
            <person name="Dougherty M."/>
            <person name="Liu R."/>
            <person name="Chaisson M."/>
            <person name="Hoppe E."/>
            <person name="Hill C."/>
            <person name="Pang A."/>
            <person name="Hillier L."/>
            <person name="Baker C."/>
            <person name="Armstrong J."/>
            <person name="Shendure J."/>
            <person name="Paten B."/>
            <person name="Wilson R."/>
            <person name="Chao H."/>
            <person name="Schneider V."/>
            <person name="Ventura M."/>
            <person name="Kronenberg Z."/>
            <person name="Murali S."/>
            <person name="Gordon D."/>
            <person name="Cantsilieris S."/>
            <person name="Munson K."/>
            <person name="Nelson B."/>
            <person name="Raja A."/>
            <person name="Underwood J."/>
            <person name="Diekhans M."/>
            <person name="Fiddes I."/>
            <person name="Haussler D."/>
            <person name="Eichler E."/>
        </authorList>
    </citation>
    <scope>NUCLEOTIDE SEQUENCE [LARGE SCALE GENOMIC DNA]</scope>
    <source>
        <strain evidence="3">Susie</strain>
    </source>
</reference>
<feature type="transmembrane region" description="Helical" evidence="2">
    <location>
        <begin position="7"/>
        <end position="27"/>
    </location>
</feature>
<sequence length="105" mass="10797">MSRVRDAGCVAAGIVIGAGAWYCVYKYTRGRDQTKKRMVKPKNRAVAGTGARARAGLRAGFTIDLGSGFSPPTPVRAEAEDRAQDEASALDAVGAEAVAPAASSA</sequence>
<dbReference type="PANTHER" id="PTHR15712:SF9">
    <property type="entry name" value="ARMADILLO REPEAT-CONTAINING X-LINKED PROTEIN 2"/>
    <property type="match status" value="1"/>
</dbReference>
<dbReference type="GO" id="GO:0005739">
    <property type="term" value="C:mitochondrion"/>
    <property type="evidence" value="ECO:0007669"/>
    <property type="project" value="TreeGrafter"/>
</dbReference>
<organism evidence="3">
    <name type="scientific">Pongo abelii</name>
    <name type="common">Sumatran orangutan</name>
    <name type="synonym">Pongo pygmaeus abelii</name>
    <dbReference type="NCBI Taxonomy" id="9601"/>
    <lineage>
        <taxon>Eukaryota</taxon>
        <taxon>Metazoa</taxon>
        <taxon>Chordata</taxon>
        <taxon>Craniata</taxon>
        <taxon>Vertebrata</taxon>
        <taxon>Euteleostomi</taxon>
        <taxon>Mammalia</taxon>
        <taxon>Eutheria</taxon>
        <taxon>Euarchontoglires</taxon>
        <taxon>Primates</taxon>
        <taxon>Haplorrhini</taxon>
        <taxon>Catarrhini</taxon>
        <taxon>Hominidae</taxon>
        <taxon>Pongo</taxon>
    </lineage>
</organism>
<evidence type="ECO:0000256" key="1">
    <source>
        <dbReference type="SAM" id="MobiDB-lite"/>
    </source>
</evidence>
<dbReference type="EMBL" id="NDHI03003468">
    <property type="protein sequence ID" value="PNJ40701.1"/>
    <property type="molecule type" value="Genomic_DNA"/>
</dbReference>
<accession>A0A2J8U605</accession>
<proteinExistence type="predicted"/>
<evidence type="ECO:0000313" key="3">
    <source>
        <dbReference type="EMBL" id="PNJ40701.1"/>
    </source>
</evidence>
<keyword evidence="2" id="KW-1133">Transmembrane helix</keyword>
<dbReference type="InterPro" id="IPR051303">
    <property type="entry name" value="Armcx_regulator"/>
</dbReference>
<name>A0A2J8U605_PONAB</name>
<keyword evidence="2" id="KW-0812">Transmembrane</keyword>
<feature type="region of interest" description="Disordered" evidence="1">
    <location>
        <begin position="67"/>
        <end position="86"/>
    </location>
</feature>
<protein>
    <submittedName>
        <fullName evidence="3">ARMCX2 isoform 4</fullName>
    </submittedName>
</protein>
<feature type="non-terminal residue" evidence="3">
    <location>
        <position position="105"/>
    </location>
</feature>
<gene>
    <name evidence="3" type="ORF">CR201_G0030005</name>
</gene>
<dbReference type="PANTHER" id="PTHR15712">
    <property type="entry name" value="ARMADILLO REPEAT CONTAINING PROTEIN"/>
    <property type="match status" value="1"/>
</dbReference>
<keyword evidence="2" id="KW-0472">Membrane</keyword>
<dbReference type="AlphaFoldDB" id="A0A2J8U605"/>
<comment type="caution">
    <text evidence="3">The sequence shown here is derived from an EMBL/GenBank/DDBJ whole genome shotgun (WGS) entry which is preliminary data.</text>
</comment>
<evidence type="ECO:0000256" key="2">
    <source>
        <dbReference type="SAM" id="Phobius"/>
    </source>
</evidence>